<dbReference type="GO" id="GO:0005634">
    <property type="term" value="C:nucleus"/>
    <property type="evidence" value="ECO:0007669"/>
    <property type="project" value="UniProtKB-SubCell"/>
</dbReference>
<dbReference type="RefSeq" id="XP_016238634.1">
    <property type="nucleotide sequence ID" value="XM_016377064.1"/>
</dbReference>
<feature type="region of interest" description="Disordered" evidence="6">
    <location>
        <begin position="26"/>
        <end position="61"/>
    </location>
</feature>
<dbReference type="InterPro" id="IPR051089">
    <property type="entry name" value="prtT"/>
</dbReference>
<keyword evidence="9" id="KW-1185">Reference proteome</keyword>
<dbReference type="CDD" id="cd12148">
    <property type="entry name" value="fungal_TF_MHR"/>
    <property type="match status" value="1"/>
</dbReference>
<keyword evidence="5" id="KW-0539">Nucleus</keyword>
<dbReference type="Proteomes" id="UP000053328">
    <property type="component" value="Unassembled WGS sequence"/>
</dbReference>
<keyword evidence="2" id="KW-0805">Transcription regulation</keyword>
<feature type="domain" description="Zn(2)-C6 fungal-type" evidence="7">
    <location>
        <begin position="4"/>
        <end position="43"/>
    </location>
</feature>
<name>A0A0D2BHI1_9EURO</name>
<accession>A0A0D2BHI1</accession>
<dbReference type="EMBL" id="KN847493">
    <property type="protein sequence ID" value="KIW18418.1"/>
    <property type="molecule type" value="Genomic_DNA"/>
</dbReference>
<gene>
    <name evidence="8" type="ORF">PV08_02706</name>
</gene>
<feature type="region of interest" description="Disordered" evidence="6">
    <location>
        <begin position="116"/>
        <end position="149"/>
    </location>
</feature>
<evidence type="ECO:0000256" key="2">
    <source>
        <dbReference type="ARBA" id="ARBA00023015"/>
    </source>
</evidence>
<evidence type="ECO:0000256" key="6">
    <source>
        <dbReference type="SAM" id="MobiDB-lite"/>
    </source>
</evidence>
<dbReference type="GeneID" id="27329789"/>
<evidence type="ECO:0000256" key="3">
    <source>
        <dbReference type="ARBA" id="ARBA00023125"/>
    </source>
</evidence>
<evidence type="ECO:0000256" key="5">
    <source>
        <dbReference type="ARBA" id="ARBA00023242"/>
    </source>
</evidence>
<dbReference type="VEuPathDB" id="FungiDB:PV08_02706"/>
<dbReference type="GO" id="GO:0008270">
    <property type="term" value="F:zinc ion binding"/>
    <property type="evidence" value="ECO:0007669"/>
    <property type="project" value="InterPro"/>
</dbReference>
<comment type="subcellular location">
    <subcellularLocation>
        <location evidence="1">Nucleus</location>
    </subcellularLocation>
</comment>
<evidence type="ECO:0000256" key="4">
    <source>
        <dbReference type="ARBA" id="ARBA00023163"/>
    </source>
</evidence>
<dbReference type="GO" id="GO:0000976">
    <property type="term" value="F:transcription cis-regulatory region binding"/>
    <property type="evidence" value="ECO:0007669"/>
    <property type="project" value="TreeGrafter"/>
</dbReference>
<sequence length="779" mass="86476">MAPACEACRNLKMRCSRSALAEEPVNTSEPCDRCKHHGRPCKIPPSRPGGRKPGSRGRYKGVEKALRKIQTELRKAKHPSSSDQDNLRELLGFADGDQELIDLILSQNRSISDIQSQSDGYLETTSPSRSPNDTIQSPPEQNGSVSNPLGLVADVCGNLNLDPPSPSNMPLVEAESRPSFLATSAGESEPQNFARHLLRRPGYVSLGLKLNRQTLEDGLDALLTREVGICRYSDYFKPSDMTKDRDIGPDLDPVELGLASMEEAHYLFPLFFARLHPINGILDPILHTPEFVQSRSALLFTWIMAISAQFDHASGSIAKRLRIHGEHLSKHVYASGYKSVEIVQGYYISLLSAVPANTMVEERSWLYTIYAFGVAAELGLDREARAPGCSSDIAGSHTLPQASPGPDGSSDDRENNSQIGDPSFVKDPTDTERLARNRERTWLRILLWERAHSAARGRVSAFPETDLTLNIETWYCHPLADLNDKYTCAFILLRRHLGGLQDQLKRQIGFQHPSRHWVLDLIDSTLQPWCRSWLGSTEPLVTPSERVSNAFLRFVYMHGRLWTLSFALHGHAEDSNPNIDAIKEDCFESAVNCCEMAVHALQEIGEPIYCMLAPTWAMMAYSAVLALRLFPLLYGKQSGNEVELLSLLSQVALQLEKAGTTPSHRFGIAALLGQHLFKILRARANFLVRGAQSTIQSQAGSAALAGTTNLHLEHLVSGSIEDDSNQMVNQSQQLDFDPFISRFDPFLTLPFHHVNEDGFGEGFTDVLWDWVGQGFGNLT</sequence>
<evidence type="ECO:0000313" key="9">
    <source>
        <dbReference type="Proteomes" id="UP000053328"/>
    </source>
</evidence>
<dbReference type="HOGENOM" id="CLU_010001_0_0_1"/>
<reference evidence="8 9" key="1">
    <citation type="submission" date="2015-01" db="EMBL/GenBank/DDBJ databases">
        <title>The Genome Sequence of Exophiala spinifera CBS89968.</title>
        <authorList>
            <consortium name="The Broad Institute Genomics Platform"/>
            <person name="Cuomo C."/>
            <person name="de Hoog S."/>
            <person name="Gorbushina A."/>
            <person name="Stielow B."/>
            <person name="Teixiera M."/>
            <person name="Abouelleil A."/>
            <person name="Chapman S.B."/>
            <person name="Priest M."/>
            <person name="Young S.K."/>
            <person name="Wortman J."/>
            <person name="Nusbaum C."/>
            <person name="Birren B."/>
        </authorList>
    </citation>
    <scope>NUCLEOTIDE SEQUENCE [LARGE SCALE GENOMIC DNA]</scope>
    <source>
        <strain evidence="8 9">CBS 89968</strain>
    </source>
</reference>
<keyword evidence="4" id="KW-0804">Transcription</keyword>
<keyword evidence="3" id="KW-0238">DNA-binding</keyword>
<feature type="compositionally biased region" description="Basic residues" evidence="6">
    <location>
        <begin position="49"/>
        <end position="59"/>
    </location>
</feature>
<dbReference type="SUPFAM" id="SSF57701">
    <property type="entry name" value="Zn2/Cys6 DNA-binding domain"/>
    <property type="match status" value="1"/>
</dbReference>
<evidence type="ECO:0000256" key="1">
    <source>
        <dbReference type="ARBA" id="ARBA00004123"/>
    </source>
</evidence>
<feature type="compositionally biased region" description="Polar residues" evidence="6">
    <location>
        <begin position="116"/>
        <end position="147"/>
    </location>
</feature>
<evidence type="ECO:0000259" key="7">
    <source>
        <dbReference type="PROSITE" id="PS50048"/>
    </source>
</evidence>
<dbReference type="Gene3D" id="4.10.240.10">
    <property type="entry name" value="Zn(2)-C6 fungal-type DNA-binding domain"/>
    <property type="match status" value="1"/>
</dbReference>
<dbReference type="AlphaFoldDB" id="A0A0D2BHI1"/>
<organism evidence="8 9">
    <name type="scientific">Exophiala spinifera</name>
    <dbReference type="NCBI Taxonomy" id="91928"/>
    <lineage>
        <taxon>Eukaryota</taxon>
        <taxon>Fungi</taxon>
        <taxon>Dikarya</taxon>
        <taxon>Ascomycota</taxon>
        <taxon>Pezizomycotina</taxon>
        <taxon>Eurotiomycetes</taxon>
        <taxon>Chaetothyriomycetidae</taxon>
        <taxon>Chaetothyriales</taxon>
        <taxon>Herpotrichiellaceae</taxon>
        <taxon>Exophiala</taxon>
    </lineage>
</organism>
<dbReference type="CDD" id="cd00067">
    <property type="entry name" value="GAL4"/>
    <property type="match status" value="1"/>
</dbReference>
<proteinExistence type="predicted"/>
<dbReference type="InterPro" id="IPR001138">
    <property type="entry name" value="Zn2Cys6_DnaBD"/>
</dbReference>
<dbReference type="InterPro" id="IPR036864">
    <property type="entry name" value="Zn2-C6_fun-type_DNA-bd_sf"/>
</dbReference>
<dbReference type="OrthoDB" id="3163292at2759"/>
<evidence type="ECO:0000313" key="8">
    <source>
        <dbReference type="EMBL" id="KIW18418.1"/>
    </source>
</evidence>
<feature type="region of interest" description="Disordered" evidence="6">
    <location>
        <begin position="391"/>
        <end position="431"/>
    </location>
</feature>
<dbReference type="PANTHER" id="PTHR31845:SF17">
    <property type="entry name" value="ZN(II)2CYS6 TRANSCRIPTION FACTOR (EUROFUNG)"/>
    <property type="match status" value="1"/>
</dbReference>
<protein>
    <recommendedName>
        <fullName evidence="7">Zn(2)-C6 fungal-type domain-containing protein</fullName>
    </recommendedName>
</protein>
<dbReference type="STRING" id="91928.A0A0D2BHI1"/>
<dbReference type="PANTHER" id="PTHR31845">
    <property type="entry name" value="FINGER DOMAIN PROTEIN, PUTATIVE-RELATED"/>
    <property type="match status" value="1"/>
</dbReference>
<dbReference type="PROSITE" id="PS50048">
    <property type="entry name" value="ZN2_CY6_FUNGAL_2"/>
    <property type="match status" value="1"/>
</dbReference>
<dbReference type="GO" id="GO:0000981">
    <property type="term" value="F:DNA-binding transcription factor activity, RNA polymerase II-specific"/>
    <property type="evidence" value="ECO:0007669"/>
    <property type="project" value="InterPro"/>
</dbReference>